<keyword evidence="7" id="KW-0812">Transmembrane</keyword>
<dbReference type="SUPFAM" id="SSF54862">
    <property type="entry name" value="4Fe-4S ferredoxins"/>
    <property type="match status" value="1"/>
</dbReference>
<feature type="transmembrane region" description="Helical" evidence="7">
    <location>
        <begin position="363"/>
        <end position="381"/>
    </location>
</feature>
<dbReference type="STRING" id="1046627.BZARG_1738"/>
<keyword evidence="7" id="KW-0472">Membrane</keyword>
<dbReference type="GO" id="GO:0046872">
    <property type="term" value="F:metal ion binding"/>
    <property type="evidence" value="ECO:0007669"/>
    <property type="project" value="UniProtKB-KW"/>
</dbReference>
<organism evidence="9 10">
    <name type="scientific">Bizionia argentinensis JUB59</name>
    <dbReference type="NCBI Taxonomy" id="1046627"/>
    <lineage>
        <taxon>Bacteria</taxon>
        <taxon>Pseudomonadati</taxon>
        <taxon>Bacteroidota</taxon>
        <taxon>Flavobacteriia</taxon>
        <taxon>Flavobacteriales</taxon>
        <taxon>Flavobacteriaceae</taxon>
        <taxon>Bizionia</taxon>
    </lineage>
</organism>
<feature type="transmembrane region" description="Helical" evidence="7">
    <location>
        <begin position="237"/>
        <end position="258"/>
    </location>
</feature>
<keyword evidence="7" id="KW-1133">Transmembrane helix</keyword>
<accession>G2EDS2</accession>
<protein>
    <submittedName>
        <fullName evidence="9">4Fe-4S binding protein</fullName>
    </submittedName>
</protein>
<keyword evidence="3" id="KW-0479">Metal-binding</keyword>
<dbReference type="Pfam" id="PF12801">
    <property type="entry name" value="Fer4_5"/>
    <property type="match status" value="2"/>
</dbReference>
<dbReference type="RefSeq" id="WP_008637377.1">
    <property type="nucleotide sequence ID" value="NZ_AFXZ01000029.1"/>
</dbReference>
<feature type="transmembrane region" description="Helical" evidence="7">
    <location>
        <begin position="50"/>
        <end position="72"/>
    </location>
</feature>
<feature type="transmembrane region" description="Helical" evidence="7">
    <location>
        <begin position="93"/>
        <end position="112"/>
    </location>
</feature>
<dbReference type="PROSITE" id="PS51379">
    <property type="entry name" value="4FE4S_FER_2"/>
    <property type="match status" value="2"/>
</dbReference>
<dbReference type="GO" id="GO:0051539">
    <property type="term" value="F:4 iron, 4 sulfur cluster binding"/>
    <property type="evidence" value="ECO:0007669"/>
    <property type="project" value="UniProtKB-KW"/>
</dbReference>
<evidence type="ECO:0000256" key="3">
    <source>
        <dbReference type="ARBA" id="ARBA00022723"/>
    </source>
</evidence>
<feature type="transmembrane region" description="Helical" evidence="7">
    <location>
        <begin position="179"/>
        <end position="197"/>
    </location>
</feature>
<feature type="domain" description="4Fe-4S ferredoxin-type" evidence="8">
    <location>
        <begin position="476"/>
        <end position="505"/>
    </location>
</feature>
<feature type="transmembrane region" description="Helical" evidence="7">
    <location>
        <begin position="147"/>
        <end position="167"/>
    </location>
</feature>
<dbReference type="Gene3D" id="3.30.70.20">
    <property type="match status" value="1"/>
</dbReference>
<keyword evidence="2" id="KW-0004">4Fe-4S</keyword>
<keyword evidence="10" id="KW-1185">Reference proteome</keyword>
<dbReference type="InterPro" id="IPR017900">
    <property type="entry name" value="4Fe4S_Fe_S_CS"/>
</dbReference>
<dbReference type="PANTHER" id="PTHR30176">
    <property type="entry name" value="FERREDOXIN-TYPE PROTEIN NAPH"/>
    <property type="match status" value="1"/>
</dbReference>
<evidence type="ECO:0000256" key="4">
    <source>
        <dbReference type="ARBA" id="ARBA00022982"/>
    </source>
</evidence>
<feature type="transmembrane region" description="Helical" evidence="7">
    <location>
        <begin position="401"/>
        <end position="419"/>
    </location>
</feature>
<evidence type="ECO:0000313" key="10">
    <source>
        <dbReference type="Proteomes" id="UP000003730"/>
    </source>
</evidence>
<evidence type="ECO:0000256" key="6">
    <source>
        <dbReference type="ARBA" id="ARBA00023014"/>
    </source>
</evidence>
<dbReference type="InterPro" id="IPR017896">
    <property type="entry name" value="4Fe4S_Fe-S-bd"/>
</dbReference>
<proteinExistence type="predicted"/>
<name>G2EDS2_9FLAO</name>
<evidence type="ECO:0000256" key="1">
    <source>
        <dbReference type="ARBA" id="ARBA00022448"/>
    </source>
</evidence>
<dbReference type="EMBL" id="AFXZ01000029">
    <property type="protein sequence ID" value="EGV43410.1"/>
    <property type="molecule type" value="Genomic_DNA"/>
</dbReference>
<keyword evidence="1" id="KW-0813">Transport</keyword>
<keyword evidence="6" id="KW-0411">Iron-sulfur</keyword>
<keyword evidence="4" id="KW-0249">Electron transport</keyword>
<evidence type="ECO:0000256" key="2">
    <source>
        <dbReference type="ARBA" id="ARBA00022485"/>
    </source>
</evidence>
<evidence type="ECO:0000256" key="7">
    <source>
        <dbReference type="SAM" id="Phobius"/>
    </source>
</evidence>
<keyword evidence="5" id="KW-0408">Iron</keyword>
<dbReference type="AlphaFoldDB" id="G2EDS2"/>
<reference evidence="9 10" key="1">
    <citation type="journal article" date="2008" name="Int. J. Syst. Evol. Microbiol.">
        <title>Bizionia argentinensis sp. nov., isolated from surface marine water in Antarctica.</title>
        <authorList>
            <person name="Bercovich A."/>
            <person name="Vazquez S.C."/>
            <person name="Yankilevich P."/>
            <person name="Coria S.H."/>
            <person name="Foti M."/>
            <person name="Hernandez E."/>
            <person name="Vidal A."/>
            <person name="Ruberto L."/>
            <person name="Melo C."/>
            <person name="Marenssi S."/>
            <person name="Criscuolo M."/>
            <person name="Memoli M."/>
            <person name="Arguelles M."/>
            <person name="Mac Cormack W.P."/>
        </authorList>
    </citation>
    <scope>NUCLEOTIDE SEQUENCE [LARGE SCALE GENOMIC DNA]</scope>
    <source>
        <strain evidence="9 10">JUB59</strain>
    </source>
</reference>
<feature type="transmembrane region" description="Helical" evidence="7">
    <location>
        <begin position="25"/>
        <end position="44"/>
    </location>
</feature>
<feature type="transmembrane region" description="Helical" evidence="7">
    <location>
        <begin position="299"/>
        <end position="321"/>
    </location>
</feature>
<dbReference type="PATRIC" id="fig|1046627.3.peg.1669"/>
<dbReference type="PANTHER" id="PTHR30176:SF3">
    <property type="entry name" value="FERREDOXIN-TYPE PROTEIN NAPH"/>
    <property type="match status" value="1"/>
</dbReference>
<gene>
    <name evidence="9" type="ORF">BZARG_1738</name>
</gene>
<feature type="domain" description="4Fe-4S ferredoxin-type" evidence="8">
    <location>
        <begin position="445"/>
        <end position="473"/>
    </location>
</feature>
<dbReference type="eggNOG" id="COG0348">
    <property type="taxonomic scope" value="Bacteria"/>
</dbReference>
<dbReference type="Proteomes" id="UP000003730">
    <property type="component" value="Unassembled WGS sequence"/>
</dbReference>
<evidence type="ECO:0000313" key="9">
    <source>
        <dbReference type="EMBL" id="EGV43410.1"/>
    </source>
</evidence>
<evidence type="ECO:0000259" key="8">
    <source>
        <dbReference type="PROSITE" id="PS51379"/>
    </source>
</evidence>
<sequence length="531" mass="59284">MSQKLNHSLSLAKPDGYHTSAKQKVFLTIGLIGLFTLVLALFNLDIMSGWALTAALGAITLGIGGFTTDAYLNKPKGIKNDGVWFKSISSHGAVGWLTGIVLTLFYIVLYFYPHLLGLGTDGAANTGLISFFDPLSRLLNGGPASQWFVYGTLYTLAILAFGYKFLLKYRHNRYEQLRTYSVMFFQLGFAFLIPEFMSRLNSESFSLPYYDLKNIWPLNYYNFEQYRVDDMISAGDVGVGILIFGVASILIITPILTYKYGKRWYCSWVCGCGGLAETAGDPFRHLSDKTQAAWKIERWVVHSVLVFVVLMTTAVIYTYLGYDAENYWLTKEVFLFLVAGFLTLIFTLTMIYKRHELGKDARYGAIGYFVIIMVLIGMHYFSNGSQLFLFEAETLRSSYGFLIGSIFSGVIGTGFYPIFGNRVWCRFGCPMAAILGFQQRIFSKFRITTNGGQCISCGNCSTYCEMGIDVRAYAQKGENIVRSSCVGCGICSAVCPRGVLKLENDSTKGRINPTEILLGNDVDLIDLVNQK</sequence>
<comment type="caution">
    <text evidence="9">The sequence shown here is derived from an EMBL/GenBank/DDBJ whole genome shotgun (WGS) entry which is preliminary data.</text>
</comment>
<dbReference type="Pfam" id="PF13187">
    <property type="entry name" value="Fer4_9"/>
    <property type="match status" value="1"/>
</dbReference>
<dbReference type="GO" id="GO:0005886">
    <property type="term" value="C:plasma membrane"/>
    <property type="evidence" value="ECO:0007669"/>
    <property type="project" value="TreeGrafter"/>
</dbReference>
<feature type="transmembrane region" description="Helical" evidence="7">
    <location>
        <begin position="333"/>
        <end position="351"/>
    </location>
</feature>
<dbReference type="PROSITE" id="PS00198">
    <property type="entry name" value="4FE4S_FER_1"/>
    <property type="match status" value="1"/>
</dbReference>
<dbReference type="InterPro" id="IPR051684">
    <property type="entry name" value="Electron_Trans/Redox"/>
</dbReference>
<dbReference type="OrthoDB" id="9806398at2"/>
<evidence type="ECO:0000256" key="5">
    <source>
        <dbReference type="ARBA" id="ARBA00023004"/>
    </source>
</evidence>